<dbReference type="InterPro" id="IPR011712">
    <property type="entry name" value="Sig_transdc_His_kin_sub3_dim/P"/>
</dbReference>
<gene>
    <name evidence="11" type="ORF">ACFO3Q_01650</name>
</gene>
<dbReference type="PANTHER" id="PTHR24421:SF58">
    <property type="entry name" value="SIGNAL TRANSDUCTION HISTIDINE-PROTEIN KINASE_PHOSPHATASE UHPB"/>
    <property type="match status" value="1"/>
</dbReference>
<dbReference type="SUPFAM" id="SSF55874">
    <property type="entry name" value="ATPase domain of HSP90 chaperone/DNA topoisomerase II/histidine kinase"/>
    <property type="match status" value="1"/>
</dbReference>
<keyword evidence="4" id="KW-0597">Phosphoprotein</keyword>
<evidence type="ECO:0000256" key="5">
    <source>
        <dbReference type="ARBA" id="ARBA00022679"/>
    </source>
</evidence>
<keyword evidence="5" id="KW-0808">Transferase</keyword>
<feature type="coiled-coil region" evidence="8">
    <location>
        <begin position="216"/>
        <end position="243"/>
    </location>
</feature>
<dbReference type="InterPro" id="IPR003594">
    <property type="entry name" value="HATPase_dom"/>
</dbReference>
<dbReference type="Gene3D" id="3.30.565.10">
    <property type="entry name" value="Histidine kinase-like ATPase, C-terminal domain"/>
    <property type="match status" value="1"/>
</dbReference>
<dbReference type="Gene3D" id="6.10.340.10">
    <property type="match status" value="1"/>
</dbReference>
<dbReference type="PROSITE" id="PS50109">
    <property type="entry name" value="HIS_KIN"/>
    <property type="match status" value="1"/>
</dbReference>
<evidence type="ECO:0000256" key="8">
    <source>
        <dbReference type="SAM" id="Coils"/>
    </source>
</evidence>
<comment type="catalytic activity">
    <reaction evidence="1">
        <text>ATP + protein L-histidine = ADP + protein N-phospho-L-histidine.</text>
        <dbReference type="EC" id="2.7.13.3"/>
    </reaction>
</comment>
<reference evidence="12" key="1">
    <citation type="journal article" date="2019" name="Int. J. Syst. Evol. Microbiol.">
        <title>The Global Catalogue of Microorganisms (GCM) 10K type strain sequencing project: providing services to taxonomists for standard genome sequencing and annotation.</title>
        <authorList>
            <consortium name="The Broad Institute Genomics Platform"/>
            <consortium name="The Broad Institute Genome Sequencing Center for Infectious Disease"/>
            <person name="Wu L."/>
            <person name="Ma J."/>
        </authorList>
    </citation>
    <scope>NUCLEOTIDE SEQUENCE [LARGE SCALE GENOMIC DNA]</scope>
    <source>
        <strain evidence="12">CGMCC 1.13574</strain>
    </source>
</reference>
<feature type="domain" description="Histidine kinase" evidence="9">
    <location>
        <begin position="251"/>
        <end position="451"/>
    </location>
</feature>
<evidence type="ECO:0000256" key="2">
    <source>
        <dbReference type="ARBA" id="ARBA00004370"/>
    </source>
</evidence>
<dbReference type="EMBL" id="JBHSGG010000002">
    <property type="protein sequence ID" value="MFC4726883.1"/>
    <property type="molecule type" value="Genomic_DNA"/>
</dbReference>
<evidence type="ECO:0000256" key="6">
    <source>
        <dbReference type="ARBA" id="ARBA00022777"/>
    </source>
</evidence>
<dbReference type="Gene3D" id="1.20.5.1930">
    <property type="match status" value="1"/>
</dbReference>
<dbReference type="PROSITE" id="PS50885">
    <property type="entry name" value="HAMP"/>
    <property type="match status" value="1"/>
</dbReference>
<dbReference type="GO" id="GO:0016301">
    <property type="term" value="F:kinase activity"/>
    <property type="evidence" value="ECO:0007669"/>
    <property type="project" value="UniProtKB-KW"/>
</dbReference>
<dbReference type="Proteomes" id="UP001595892">
    <property type="component" value="Unassembled WGS sequence"/>
</dbReference>
<dbReference type="RefSeq" id="WP_377002841.1">
    <property type="nucleotide sequence ID" value="NZ_JBHSGG010000002.1"/>
</dbReference>
<evidence type="ECO:0000256" key="3">
    <source>
        <dbReference type="ARBA" id="ARBA00012438"/>
    </source>
</evidence>
<comment type="caution">
    <text evidence="11">The sequence shown here is derived from an EMBL/GenBank/DDBJ whole genome shotgun (WGS) entry which is preliminary data.</text>
</comment>
<accession>A0ABV9NJI3</accession>
<dbReference type="Pfam" id="PF07730">
    <property type="entry name" value="HisKA_3"/>
    <property type="match status" value="1"/>
</dbReference>
<name>A0ABV9NJI3_9GAMM</name>
<evidence type="ECO:0000256" key="1">
    <source>
        <dbReference type="ARBA" id="ARBA00000085"/>
    </source>
</evidence>
<organism evidence="11 12">
    <name type="scientific">Coralloluteibacterium thermophilum</name>
    <dbReference type="NCBI Taxonomy" id="2707049"/>
    <lineage>
        <taxon>Bacteria</taxon>
        <taxon>Pseudomonadati</taxon>
        <taxon>Pseudomonadota</taxon>
        <taxon>Gammaproteobacteria</taxon>
        <taxon>Lysobacterales</taxon>
        <taxon>Lysobacteraceae</taxon>
        <taxon>Coralloluteibacterium</taxon>
    </lineage>
</organism>
<sequence>MRMSRLLLSRIVVLSAAMLLVALALAVWQARRDVEHEAQGARQTARLLDALGGLHGAPADEIPRRLRAVQSILDSGEMRHLRVILRDEAGAVLAHSPDAAGPRLQAWLFAVLGGSADDEPSVHWTLRGGDGRRIEVEMAVDRASEQQEALDALFDLLAILLAFGTLVVLASVLTVRQVLSPLHGILHAIEGYRSQDYARRAPRGRSEEMNAIADGLNHLAQALAAAQEARRGLSARLLTLQEAERAHLARELHDEFGQVLTAMRADATWLARRVRGDATLEAVAGELVRQCERASLEVRDLLRRLRPALHETDAQVPLRRMLEELADSWRGRAGRPMAVELDLDAAVDALPAPLALALYRLSQEALTNAARHAQAVSVRIVLAREGDGRLRWEALDDGVGLRADGQEAIHGNGLVGMRERVWAHGGELAFLPADPDTGRGLRIRACFPLAEAVAEE</sequence>
<evidence type="ECO:0000256" key="4">
    <source>
        <dbReference type="ARBA" id="ARBA00022553"/>
    </source>
</evidence>
<keyword evidence="12" id="KW-1185">Reference proteome</keyword>
<evidence type="ECO:0000313" key="11">
    <source>
        <dbReference type="EMBL" id="MFC4726883.1"/>
    </source>
</evidence>
<proteinExistence type="predicted"/>
<dbReference type="InterPro" id="IPR005467">
    <property type="entry name" value="His_kinase_dom"/>
</dbReference>
<evidence type="ECO:0000259" key="10">
    <source>
        <dbReference type="PROSITE" id="PS50885"/>
    </source>
</evidence>
<dbReference type="InterPro" id="IPR036890">
    <property type="entry name" value="HATPase_C_sf"/>
</dbReference>
<feature type="domain" description="HAMP" evidence="10">
    <location>
        <begin position="176"/>
        <end position="228"/>
    </location>
</feature>
<dbReference type="PANTHER" id="PTHR24421">
    <property type="entry name" value="NITRATE/NITRITE SENSOR PROTEIN NARX-RELATED"/>
    <property type="match status" value="1"/>
</dbReference>
<keyword evidence="7" id="KW-0902">Two-component regulatory system</keyword>
<dbReference type="CDD" id="cd16917">
    <property type="entry name" value="HATPase_UhpB-NarQ-NarX-like"/>
    <property type="match status" value="1"/>
</dbReference>
<dbReference type="InterPro" id="IPR050482">
    <property type="entry name" value="Sensor_HK_TwoCompSys"/>
</dbReference>
<comment type="subcellular location">
    <subcellularLocation>
        <location evidence="2">Membrane</location>
    </subcellularLocation>
</comment>
<keyword evidence="8" id="KW-0175">Coiled coil</keyword>
<dbReference type="Pfam" id="PF02518">
    <property type="entry name" value="HATPase_c"/>
    <property type="match status" value="1"/>
</dbReference>
<evidence type="ECO:0000259" key="9">
    <source>
        <dbReference type="PROSITE" id="PS50109"/>
    </source>
</evidence>
<dbReference type="InterPro" id="IPR003660">
    <property type="entry name" value="HAMP_dom"/>
</dbReference>
<keyword evidence="6 11" id="KW-0418">Kinase</keyword>
<dbReference type="EC" id="2.7.13.3" evidence="3"/>
<evidence type="ECO:0000313" key="12">
    <source>
        <dbReference type="Proteomes" id="UP001595892"/>
    </source>
</evidence>
<protein>
    <recommendedName>
        <fullName evidence="3">histidine kinase</fullName>
        <ecNumber evidence="3">2.7.13.3</ecNumber>
    </recommendedName>
</protein>
<evidence type="ECO:0000256" key="7">
    <source>
        <dbReference type="ARBA" id="ARBA00023012"/>
    </source>
</evidence>